<evidence type="ECO:0000313" key="2">
    <source>
        <dbReference type="EMBL" id="PPK50308.1"/>
    </source>
</evidence>
<feature type="transmembrane region" description="Helical" evidence="1">
    <location>
        <begin position="76"/>
        <end position="93"/>
    </location>
</feature>
<reference evidence="2 5" key="1">
    <citation type="submission" date="2018-02" db="EMBL/GenBank/DDBJ databases">
        <title>Deep subsurface shale carbon reservoir microbial communities from Ohio and West Virginia, USA.</title>
        <authorList>
            <person name="Wrighton K."/>
        </authorList>
    </citation>
    <scope>NUCLEOTIDE SEQUENCE [LARGE SCALE GENOMIC DNA]</scope>
    <source>
        <strain evidence="2 5">UTICA-S1B6</strain>
    </source>
</reference>
<dbReference type="RefSeq" id="WP_104417096.1">
    <property type="nucleotide sequence ID" value="NZ_PTIT01000028.1"/>
</dbReference>
<evidence type="ECO:0000313" key="4">
    <source>
        <dbReference type="Proteomes" id="UP000239446"/>
    </source>
</evidence>
<name>A0A2S6G3E8_9GAMM</name>
<keyword evidence="1" id="KW-0812">Transmembrane</keyword>
<proteinExistence type="predicted"/>
<protein>
    <submittedName>
        <fullName evidence="3">Uncharacterized protein</fullName>
    </submittedName>
</protein>
<dbReference type="Proteomes" id="UP000239648">
    <property type="component" value="Unassembled WGS sequence"/>
</dbReference>
<comment type="caution">
    <text evidence="3">The sequence shown here is derived from an EMBL/GenBank/DDBJ whole genome shotgun (WGS) entry which is preliminary data.</text>
</comment>
<organism evidence="3 4">
    <name type="scientific">Marinobacter persicus</name>
    <dbReference type="NCBI Taxonomy" id="930118"/>
    <lineage>
        <taxon>Bacteria</taxon>
        <taxon>Pseudomonadati</taxon>
        <taxon>Pseudomonadota</taxon>
        <taxon>Gammaproteobacteria</taxon>
        <taxon>Pseudomonadales</taxon>
        <taxon>Marinobacteraceae</taxon>
        <taxon>Marinobacter</taxon>
    </lineage>
</organism>
<dbReference type="Proteomes" id="UP000239446">
    <property type="component" value="Unassembled WGS sequence"/>
</dbReference>
<dbReference type="EMBL" id="PTIU01000028">
    <property type="protein sequence ID" value="PPK53156.1"/>
    <property type="molecule type" value="Genomic_DNA"/>
</dbReference>
<keyword evidence="5" id="KW-1185">Reference proteome</keyword>
<keyword evidence="1" id="KW-1133">Transmembrane helix</keyword>
<feature type="transmembrane region" description="Helical" evidence="1">
    <location>
        <begin position="131"/>
        <end position="149"/>
    </location>
</feature>
<dbReference type="AlphaFoldDB" id="A0A2S6G3E8"/>
<evidence type="ECO:0000313" key="3">
    <source>
        <dbReference type="EMBL" id="PPK53156.1"/>
    </source>
</evidence>
<dbReference type="EMBL" id="PTIT01000028">
    <property type="protein sequence ID" value="PPK50308.1"/>
    <property type="molecule type" value="Genomic_DNA"/>
</dbReference>
<keyword evidence="1" id="KW-0472">Membrane</keyword>
<evidence type="ECO:0000313" key="5">
    <source>
        <dbReference type="Proteomes" id="UP000239648"/>
    </source>
</evidence>
<accession>A0A2S6G3E8</accession>
<sequence>MENKEEENLRSIISTVIGVLGFICVFGIGAPMSDAEWSWVNKLAPYVIWAGIALLLFYSFLFVGNSKIAKALGGQLASQVTFAALAWLIYVLASVEAANALNHAFGVDSRAFPLAHQVLTFLNMFAFGEPVFAVLLVWGLVTVIFYSITGGAGTHKSFQTLIFACSGFVIGLVSLVMVNVIFDEDVLDKKAYFIARALDFNENLNCPGNSLGGYGVFLGPSQTRILYDETPRPQ</sequence>
<feature type="transmembrane region" description="Helical" evidence="1">
    <location>
        <begin position="161"/>
        <end position="182"/>
    </location>
</feature>
<feature type="transmembrane region" description="Helical" evidence="1">
    <location>
        <begin position="43"/>
        <end position="64"/>
    </location>
</feature>
<gene>
    <name evidence="3" type="ORF">B0H24_10281</name>
    <name evidence="2" type="ORF">BY455_1281</name>
</gene>
<feature type="transmembrane region" description="Helical" evidence="1">
    <location>
        <begin position="12"/>
        <end position="31"/>
    </location>
</feature>
<reference evidence="3 4" key="2">
    <citation type="submission" date="2018-02" db="EMBL/GenBank/DDBJ databases">
        <title>Subsurface microbial communities from deep shales in Ohio and West Virginia, USA.</title>
        <authorList>
            <person name="Wrighton K."/>
        </authorList>
    </citation>
    <scope>NUCLEOTIDE SEQUENCE [LARGE SCALE GENOMIC DNA]</scope>
    <source>
        <strain evidence="3 4">UTICA-S1B9</strain>
    </source>
</reference>
<evidence type="ECO:0000256" key="1">
    <source>
        <dbReference type="SAM" id="Phobius"/>
    </source>
</evidence>